<dbReference type="EMBL" id="CP022991">
    <property type="protein sequence ID" value="ASW03496.1"/>
    <property type="molecule type" value="Genomic_DNA"/>
</dbReference>
<dbReference type="OrthoDB" id="9048715at2"/>
<evidence type="ECO:0000313" key="2">
    <source>
        <dbReference type="Proteomes" id="UP000215158"/>
    </source>
</evidence>
<organism evidence="1 2">
    <name type="scientific">Paraburkholderia aromaticivorans</name>
    <dbReference type="NCBI Taxonomy" id="2026199"/>
    <lineage>
        <taxon>Bacteria</taxon>
        <taxon>Pseudomonadati</taxon>
        <taxon>Pseudomonadota</taxon>
        <taxon>Betaproteobacteria</taxon>
        <taxon>Burkholderiales</taxon>
        <taxon>Burkholderiaceae</taxon>
        <taxon>Paraburkholderia</taxon>
    </lineage>
</organism>
<name>A0A248VWS6_9BURK</name>
<geneLocation type="plasmid" evidence="1 2">
    <name>pBN1</name>
</geneLocation>
<proteinExistence type="predicted"/>
<dbReference type="Proteomes" id="UP000215158">
    <property type="component" value="Plasmid pBN1"/>
</dbReference>
<reference evidence="1 2" key="1">
    <citation type="submission" date="2017-08" db="EMBL/GenBank/DDBJ databases">
        <title>Identification and genetic characteristics of simultaneous BTEX- and naphthalene-degrading Paraburkholderia sp. BN5 isolated from petroleum-contaminated soil.</title>
        <authorList>
            <person name="Lee Y."/>
            <person name="Jeon C.O."/>
        </authorList>
    </citation>
    <scope>NUCLEOTIDE SEQUENCE [LARGE SCALE GENOMIC DNA]</scope>
    <source>
        <strain evidence="1 2">BN5</strain>
        <plasmid evidence="1 2">pBN1</plasmid>
    </source>
</reference>
<dbReference type="AlphaFoldDB" id="A0A248VWS6"/>
<dbReference type="KEGG" id="parb:CJU94_35615"/>
<protein>
    <submittedName>
        <fullName evidence="1">Uncharacterized protein</fullName>
    </submittedName>
</protein>
<sequence length="277" mass="30586">MLATKVGLVDATGEVDSQTMAAVAAAINVQVTRDLPQYWSVKATVSYLTDPKKIPQGVWPVQLVKSLPPGEGGFHMTHHNQPYAKVIVTPNSEEWAVDASHEIIEMLIDPNGNRLQTSTSIGIVNGRIQDGTGRFEYLIEACDPCEADPYTYTIDGISVSDFITPHFYDPQVTADARYSFTGAIKKPREILPGGYISWIDPSTDMMQQILWVDPNKPPVQRNLGPASSGSLRLFVESKTFHLSRQDRKPATEETKAKRSAYREALAAAAATRAQYYK</sequence>
<dbReference type="RefSeq" id="WP_095423323.1">
    <property type="nucleotide sequence ID" value="NZ_CP022991.1"/>
</dbReference>
<evidence type="ECO:0000313" key="1">
    <source>
        <dbReference type="EMBL" id="ASW03496.1"/>
    </source>
</evidence>
<keyword evidence="2" id="KW-1185">Reference proteome</keyword>
<keyword evidence="1" id="KW-0614">Plasmid</keyword>
<gene>
    <name evidence="1" type="ORF">CJU94_35615</name>
</gene>
<accession>A0A248VWS6</accession>